<organism evidence="1 2">
    <name type="scientific">candidate division WS6 bacterium GW2011_GWF2_39_15</name>
    <dbReference type="NCBI Taxonomy" id="1619100"/>
    <lineage>
        <taxon>Bacteria</taxon>
        <taxon>Candidatus Dojkabacteria</taxon>
    </lineage>
</organism>
<sequence>MNKEYFYIDLNVKSMKIVNWGVSNTASLTGETANPDIHRIFLTKGQYNKLVKHVE</sequence>
<protein>
    <submittedName>
        <fullName evidence="1">Uncharacterized protein</fullName>
    </submittedName>
</protein>
<dbReference type="Proteomes" id="UP000034799">
    <property type="component" value="Unassembled WGS sequence"/>
</dbReference>
<evidence type="ECO:0000313" key="2">
    <source>
        <dbReference type="Proteomes" id="UP000034799"/>
    </source>
</evidence>
<proteinExistence type="predicted"/>
<reference evidence="1 2" key="1">
    <citation type="journal article" date="2015" name="Nature">
        <title>rRNA introns, odd ribosomes, and small enigmatic genomes across a large radiation of phyla.</title>
        <authorList>
            <person name="Brown C.T."/>
            <person name="Hug L.A."/>
            <person name="Thomas B.C."/>
            <person name="Sharon I."/>
            <person name="Castelle C.J."/>
            <person name="Singh A."/>
            <person name="Wilkins M.J."/>
            <person name="Williams K.H."/>
            <person name="Banfield J.F."/>
        </authorList>
    </citation>
    <scope>NUCLEOTIDE SEQUENCE [LARGE SCALE GENOMIC DNA]</scope>
</reference>
<gene>
    <name evidence="1" type="ORF">UT34_C0002G0325</name>
</gene>
<comment type="caution">
    <text evidence="1">The sequence shown here is derived from an EMBL/GenBank/DDBJ whole genome shotgun (WGS) entry which is preliminary data.</text>
</comment>
<name>A0A0G0MRM1_9BACT</name>
<dbReference type="EMBL" id="LBWK01000002">
    <property type="protein sequence ID" value="KKR05818.1"/>
    <property type="molecule type" value="Genomic_DNA"/>
</dbReference>
<accession>A0A0G0MRM1</accession>
<dbReference type="AlphaFoldDB" id="A0A0G0MRM1"/>
<evidence type="ECO:0000313" key="1">
    <source>
        <dbReference type="EMBL" id="KKR05818.1"/>
    </source>
</evidence>